<dbReference type="OrthoDB" id="1264254at2"/>
<dbReference type="GO" id="GO:0009279">
    <property type="term" value="C:cell outer membrane"/>
    <property type="evidence" value="ECO:0007669"/>
    <property type="project" value="UniProtKB-SubCell"/>
</dbReference>
<evidence type="ECO:0000313" key="8">
    <source>
        <dbReference type="EMBL" id="RCW26116.1"/>
    </source>
</evidence>
<dbReference type="AlphaFoldDB" id="A0A2T0XAJ1"/>
<evidence type="ECO:0000256" key="7">
    <source>
        <dbReference type="ARBA" id="ARBA00023237"/>
    </source>
</evidence>
<keyword evidence="7" id="KW-0998">Cell outer membrane</keyword>
<dbReference type="GO" id="GO:0015344">
    <property type="term" value="F:siderophore uptake transmembrane transporter activity"/>
    <property type="evidence" value="ECO:0007669"/>
    <property type="project" value="TreeGrafter"/>
</dbReference>
<protein>
    <recommendedName>
        <fullName evidence="10">TonB-dependent receptor</fullName>
    </recommendedName>
</protein>
<dbReference type="InterPro" id="IPR036942">
    <property type="entry name" value="Beta-barrel_TonB_sf"/>
</dbReference>
<dbReference type="EMBL" id="QPIZ01000040">
    <property type="protein sequence ID" value="RCW26116.1"/>
    <property type="molecule type" value="Genomic_DNA"/>
</dbReference>
<comment type="subcellular location">
    <subcellularLocation>
        <location evidence="1">Cell outer membrane</location>
        <topology evidence="1">Multi-pass membrane protein</topology>
    </subcellularLocation>
</comment>
<dbReference type="Gene3D" id="2.40.170.20">
    <property type="entry name" value="TonB-dependent receptor, beta-barrel domain"/>
    <property type="match status" value="1"/>
</dbReference>
<dbReference type="SUPFAM" id="SSF56935">
    <property type="entry name" value="Porins"/>
    <property type="match status" value="1"/>
</dbReference>
<dbReference type="Proteomes" id="UP000252733">
    <property type="component" value="Unassembled WGS sequence"/>
</dbReference>
<proteinExistence type="predicted"/>
<sequence>MKTINIFTLFAILLIAVGVKAQEPLSQDVRVVREFDPTVSDAMKINRMPDREDTLEINPQFNYRVVGQPLSGTPEVEPLSAARLARQRKGELYPSYVRAGLGNYETLFGDVLYNITRNEKFAFALALGQESSWGDIELEDGTSSDAPLHKTNGGVYLRHFFDDKTVEFDMDFNRRAYEYYGLHTIDAAEGSTVFYETPDGSLVRGNALIPDRKQRQTAFDLHLGLLGQQSDVDDTRYHLGFDYGAFDNYTGVGENRFSLWGDVKLPFGGLALHLDGDVTYNQVNAPKGENEMPSLWTFEEREQIFLTLNPKMVIPGDKLSVEVGVNATGEFSGTEEFFLSPHVKGDLVIAEGIVSTFLGMTGEVRPGYYRDMMEENPFLSPDVLVETAHSNIRGFAGVKGNFSSATSFTARLDYEFIENEHFYVNRFFSQNAASNYGMSNLFDVIYDDVTLLTLSGELLVRPVRELDIVLKGAYYGWEMDVLAQAWHKPEMEIGLRAGYQFNEELRLDAAFNLYGDRKAYDPNEVNGVKMLKSVADFNLGGNYQLNKRMHFFARIQNIFAAKYYQWSGYPMQGINFRVGAGYSF</sequence>
<keyword evidence="4" id="KW-0812">Transmembrane</keyword>
<evidence type="ECO:0000256" key="2">
    <source>
        <dbReference type="ARBA" id="ARBA00022448"/>
    </source>
</evidence>
<evidence type="ECO:0000256" key="6">
    <source>
        <dbReference type="ARBA" id="ARBA00023136"/>
    </source>
</evidence>
<evidence type="ECO:0000256" key="5">
    <source>
        <dbReference type="ARBA" id="ARBA00022729"/>
    </source>
</evidence>
<evidence type="ECO:0000256" key="3">
    <source>
        <dbReference type="ARBA" id="ARBA00022452"/>
    </source>
</evidence>
<accession>A0A2T0XAJ1</accession>
<keyword evidence="3" id="KW-1134">Transmembrane beta strand</keyword>
<evidence type="ECO:0000256" key="4">
    <source>
        <dbReference type="ARBA" id="ARBA00022692"/>
    </source>
</evidence>
<organism evidence="8 9">
    <name type="scientific">Marinilabilia salmonicolor</name>
    <dbReference type="NCBI Taxonomy" id="989"/>
    <lineage>
        <taxon>Bacteria</taxon>
        <taxon>Pseudomonadati</taxon>
        <taxon>Bacteroidota</taxon>
        <taxon>Bacteroidia</taxon>
        <taxon>Marinilabiliales</taxon>
        <taxon>Marinilabiliaceae</taxon>
        <taxon>Marinilabilia</taxon>
    </lineage>
</organism>
<dbReference type="PANTHER" id="PTHR30069">
    <property type="entry name" value="TONB-DEPENDENT OUTER MEMBRANE RECEPTOR"/>
    <property type="match status" value="1"/>
</dbReference>
<reference evidence="8 9" key="1">
    <citation type="submission" date="2018-07" db="EMBL/GenBank/DDBJ databases">
        <title>Freshwater and sediment microbial communities from various areas in North America, analyzing microbe dynamics in response to fracking.</title>
        <authorList>
            <person name="Lamendella R."/>
        </authorList>
    </citation>
    <scope>NUCLEOTIDE SEQUENCE [LARGE SCALE GENOMIC DNA]</scope>
    <source>
        <strain evidence="8 9">160A</strain>
    </source>
</reference>
<name>A0A2T0XAJ1_9BACT</name>
<dbReference type="GO" id="GO:0044718">
    <property type="term" value="P:siderophore transmembrane transport"/>
    <property type="evidence" value="ECO:0007669"/>
    <property type="project" value="TreeGrafter"/>
</dbReference>
<evidence type="ECO:0000256" key="1">
    <source>
        <dbReference type="ARBA" id="ARBA00004571"/>
    </source>
</evidence>
<keyword evidence="6" id="KW-0472">Membrane</keyword>
<dbReference type="RefSeq" id="WP_106154277.1">
    <property type="nucleotide sequence ID" value="NZ_PVTS01000018.1"/>
</dbReference>
<evidence type="ECO:0000313" key="9">
    <source>
        <dbReference type="Proteomes" id="UP000252733"/>
    </source>
</evidence>
<keyword evidence="9" id="KW-1185">Reference proteome</keyword>
<gene>
    <name evidence="8" type="ORF">DFO77_14011</name>
</gene>
<dbReference type="STRING" id="1168289.GCA_000259075_03693"/>
<keyword evidence="2" id="KW-0813">Transport</keyword>
<evidence type="ECO:0008006" key="10">
    <source>
        <dbReference type="Google" id="ProtNLM"/>
    </source>
</evidence>
<dbReference type="PANTHER" id="PTHR30069:SF29">
    <property type="entry name" value="HEMOGLOBIN AND HEMOGLOBIN-HAPTOGLOBIN-BINDING PROTEIN 1-RELATED"/>
    <property type="match status" value="1"/>
</dbReference>
<comment type="caution">
    <text evidence="8">The sequence shown here is derived from an EMBL/GenBank/DDBJ whole genome shotgun (WGS) entry which is preliminary data.</text>
</comment>
<dbReference type="InterPro" id="IPR039426">
    <property type="entry name" value="TonB-dep_rcpt-like"/>
</dbReference>
<keyword evidence="5" id="KW-0732">Signal</keyword>